<evidence type="ECO:0000256" key="5">
    <source>
        <dbReference type="ARBA" id="ARBA00022723"/>
    </source>
</evidence>
<feature type="binding site" evidence="9">
    <location>
        <position position="276"/>
    </location>
    <ligand>
        <name>[4Fe-4S] cluster</name>
        <dbReference type="ChEBI" id="CHEBI:49883"/>
        <label>1</label>
    </ligand>
</feature>
<evidence type="ECO:0000256" key="1">
    <source>
        <dbReference type="ARBA" id="ARBA00022485"/>
    </source>
</evidence>
<dbReference type="Proteomes" id="UP000593915">
    <property type="component" value="Chromosome"/>
</dbReference>
<evidence type="ECO:0000256" key="4">
    <source>
        <dbReference type="ARBA" id="ARBA00022691"/>
    </source>
</evidence>
<feature type="binding site" evidence="9">
    <location>
        <position position="50"/>
    </location>
    <ligand>
        <name>[4Fe-4S] cluster</name>
        <dbReference type="ChEBI" id="CHEBI:49883"/>
        <label>1</label>
    </ligand>
</feature>
<dbReference type="FunFam" id="3.20.20.70:FF:000040">
    <property type="entry name" value="Lipoyl synthase"/>
    <property type="match status" value="1"/>
</dbReference>
<comment type="similarity">
    <text evidence="9">Belongs to the radical SAM superfamily. Lipoyl synthase family.</text>
</comment>
<comment type="function">
    <text evidence="9">Catalyzes the radical-mediated insertion of two sulfur atoms into the C-6 and C-8 positions of the octanoyl moiety bound to the lipoyl domains of lipoate-dependent enzymes, thereby converting the octanoylated domains into lipoylated derivatives.</text>
</comment>
<dbReference type="InterPro" id="IPR006638">
    <property type="entry name" value="Elp3/MiaA/NifB-like_rSAM"/>
</dbReference>
<proteinExistence type="inferred from homology"/>
<dbReference type="Pfam" id="PF04055">
    <property type="entry name" value="Radical_SAM"/>
    <property type="match status" value="1"/>
</dbReference>
<evidence type="ECO:0000256" key="6">
    <source>
        <dbReference type="ARBA" id="ARBA00023004"/>
    </source>
</evidence>
<dbReference type="UniPathway" id="UPA00538">
    <property type="reaction ID" value="UER00593"/>
</dbReference>
<name>A0A7S7AW30_9SPIR</name>
<dbReference type="NCBIfam" id="NF004019">
    <property type="entry name" value="PRK05481.1"/>
    <property type="match status" value="1"/>
</dbReference>
<feature type="binding site" evidence="9">
    <location>
        <position position="69"/>
    </location>
    <ligand>
        <name>[4Fe-4S] cluster</name>
        <dbReference type="ChEBI" id="CHEBI:49883"/>
        <label>2</label>
        <note>4Fe-4S-S-AdoMet</note>
    </ligand>
</feature>
<keyword evidence="5 9" id="KW-0479">Metal-binding</keyword>
<dbReference type="NCBIfam" id="NF009544">
    <property type="entry name" value="PRK12928.1"/>
    <property type="match status" value="1"/>
</dbReference>
<dbReference type="SFLD" id="SFLDF00271">
    <property type="entry name" value="lipoyl_synthase"/>
    <property type="match status" value="1"/>
</dbReference>
<evidence type="ECO:0000256" key="3">
    <source>
        <dbReference type="ARBA" id="ARBA00022679"/>
    </source>
</evidence>
<dbReference type="NCBIfam" id="TIGR00510">
    <property type="entry name" value="lipA"/>
    <property type="match status" value="1"/>
</dbReference>
<dbReference type="EC" id="2.8.1.8" evidence="9"/>
<dbReference type="Gene3D" id="3.20.20.70">
    <property type="entry name" value="Aldolase class I"/>
    <property type="match status" value="1"/>
</dbReference>
<evidence type="ECO:0000256" key="2">
    <source>
        <dbReference type="ARBA" id="ARBA00022490"/>
    </source>
</evidence>
<dbReference type="GO" id="GO:0009249">
    <property type="term" value="P:protein lipoylation"/>
    <property type="evidence" value="ECO:0007669"/>
    <property type="project" value="UniProtKB-UniRule"/>
</dbReference>
<keyword evidence="2 9" id="KW-0963">Cytoplasm</keyword>
<dbReference type="Pfam" id="PF16881">
    <property type="entry name" value="LIAS_N"/>
    <property type="match status" value="1"/>
</dbReference>
<dbReference type="SUPFAM" id="SSF102114">
    <property type="entry name" value="Radical SAM enzymes"/>
    <property type="match status" value="1"/>
</dbReference>
<dbReference type="InterPro" id="IPR031691">
    <property type="entry name" value="LIAS_N"/>
</dbReference>
<dbReference type="CDD" id="cd01335">
    <property type="entry name" value="Radical_SAM"/>
    <property type="match status" value="1"/>
</dbReference>
<dbReference type="GeneID" id="301089429"/>
<evidence type="ECO:0000256" key="7">
    <source>
        <dbReference type="ARBA" id="ARBA00023014"/>
    </source>
</evidence>
<keyword evidence="7 9" id="KW-0411">Iron-sulfur</keyword>
<dbReference type="PANTHER" id="PTHR10949:SF0">
    <property type="entry name" value="LIPOYL SYNTHASE, MITOCHONDRIAL"/>
    <property type="match status" value="1"/>
</dbReference>
<dbReference type="PROSITE" id="PS51918">
    <property type="entry name" value="RADICAL_SAM"/>
    <property type="match status" value="1"/>
</dbReference>
<dbReference type="SFLD" id="SFLDS00029">
    <property type="entry name" value="Radical_SAM"/>
    <property type="match status" value="1"/>
</dbReference>
<feature type="binding site" evidence="9">
    <location>
        <position position="39"/>
    </location>
    <ligand>
        <name>[4Fe-4S] cluster</name>
        <dbReference type="ChEBI" id="CHEBI:49883"/>
        <label>1</label>
    </ligand>
</feature>
<dbReference type="RefSeq" id="WP_024465864.1">
    <property type="nucleotide sequence ID" value="NZ_CP045670.1"/>
</dbReference>
<dbReference type="InterPro" id="IPR013785">
    <property type="entry name" value="Aldolase_TIM"/>
</dbReference>
<dbReference type="GO" id="GO:0051539">
    <property type="term" value="F:4 iron, 4 sulfur cluster binding"/>
    <property type="evidence" value="ECO:0007669"/>
    <property type="project" value="UniProtKB-UniRule"/>
</dbReference>
<evidence type="ECO:0000313" key="11">
    <source>
        <dbReference type="Proteomes" id="UP000593915"/>
    </source>
</evidence>
<dbReference type="SFLD" id="SFLDG01058">
    <property type="entry name" value="lipoyl_synthase_like"/>
    <property type="match status" value="1"/>
</dbReference>
<feature type="binding site" evidence="9">
    <location>
        <position position="65"/>
    </location>
    <ligand>
        <name>[4Fe-4S] cluster</name>
        <dbReference type="ChEBI" id="CHEBI:49883"/>
        <label>2</label>
        <note>4Fe-4S-S-AdoMet</note>
    </ligand>
</feature>
<evidence type="ECO:0000256" key="8">
    <source>
        <dbReference type="ARBA" id="ARBA00047326"/>
    </source>
</evidence>
<dbReference type="InterPro" id="IPR007197">
    <property type="entry name" value="rSAM"/>
</dbReference>
<dbReference type="EMBL" id="CP061839">
    <property type="protein sequence ID" value="QOW60860.1"/>
    <property type="molecule type" value="Genomic_DNA"/>
</dbReference>
<reference evidence="10 11" key="1">
    <citation type="submission" date="2020-09" db="EMBL/GenBank/DDBJ databases">
        <title>Characterization of Treponema spp. from bovine digital dermatitis in Korea.</title>
        <authorList>
            <person name="Espiritu H.M."/>
            <person name="Cho Y.I."/>
            <person name="Mamuad L."/>
        </authorList>
    </citation>
    <scope>NUCLEOTIDE SEQUENCE [LARGE SCALE GENOMIC DNA]</scope>
    <source>
        <strain evidence="10 11">KS1</strain>
    </source>
</reference>
<evidence type="ECO:0000256" key="9">
    <source>
        <dbReference type="HAMAP-Rule" id="MF_00206"/>
    </source>
</evidence>
<dbReference type="HAMAP" id="MF_00206">
    <property type="entry name" value="Lipoyl_synth"/>
    <property type="match status" value="1"/>
</dbReference>
<dbReference type="GO" id="GO:0005737">
    <property type="term" value="C:cytoplasm"/>
    <property type="evidence" value="ECO:0007669"/>
    <property type="project" value="UniProtKB-SubCell"/>
</dbReference>
<comment type="catalytic activity">
    <reaction evidence="8 9">
        <text>[[Fe-S] cluster scaffold protein carrying a second [4Fe-4S](2+) cluster] + N(6)-octanoyl-L-lysyl-[protein] + 2 oxidized [2Fe-2S]-[ferredoxin] + 2 S-adenosyl-L-methionine + 4 H(+) = [[Fe-S] cluster scaffold protein] + N(6)-[(R)-dihydrolipoyl]-L-lysyl-[protein] + 4 Fe(3+) + 2 hydrogen sulfide + 2 5'-deoxyadenosine + 2 L-methionine + 2 reduced [2Fe-2S]-[ferredoxin]</text>
        <dbReference type="Rhea" id="RHEA:16585"/>
        <dbReference type="Rhea" id="RHEA-COMP:9928"/>
        <dbReference type="Rhea" id="RHEA-COMP:10000"/>
        <dbReference type="Rhea" id="RHEA-COMP:10001"/>
        <dbReference type="Rhea" id="RHEA-COMP:10475"/>
        <dbReference type="Rhea" id="RHEA-COMP:14568"/>
        <dbReference type="Rhea" id="RHEA-COMP:14569"/>
        <dbReference type="ChEBI" id="CHEBI:15378"/>
        <dbReference type="ChEBI" id="CHEBI:17319"/>
        <dbReference type="ChEBI" id="CHEBI:29034"/>
        <dbReference type="ChEBI" id="CHEBI:29919"/>
        <dbReference type="ChEBI" id="CHEBI:33722"/>
        <dbReference type="ChEBI" id="CHEBI:33737"/>
        <dbReference type="ChEBI" id="CHEBI:33738"/>
        <dbReference type="ChEBI" id="CHEBI:57844"/>
        <dbReference type="ChEBI" id="CHEBI:59789"/>
        <dbReference type="ChEBI" id="CHEBI:78809"/>
        <dbReference type="ChEBI" id="CHEBI:83100"/>
        <dbReference type="EC" id="2.8.1.8"/>
    </reaction>
</comment>
<keyword evidence="3 9" id="KW-0808">Transferase</keyword>
<gene>
    <name evidence="9 10" type="primary">lipA</name>
    <name evidence="10" type="ORF">IFE08_00035</name>
</gene>
<comment type="pathway">
    <text evidence="9">Protein modification; protein lipoylation via endogenous pathway; protein N(6)-(lipoyl)lysine from octanoyl-[acyl-carrier-protein]: step 2/2.</text>
</comment>
<accession>A0A7S7AW30</accession>
<dbReference type="AlphaFoldDB" id="A0A7S7AW30"/>
<dbReference type="InterPro" id="IPR058240">
    <property type="entry name" value="rSAM_sf"/>
</dbReference>
<comment type="subcellular location">
    <subcellularLocation>
        <location evidence="9">Cytoplasm</location>
    </subcellularLocation>
</comment>
<dbReference type="PIRSF" id="PIRSF005963">
    <property type="entry name" value="Lipoyl_synth"/>
    <property type="match status" value="1"/>
</dbReference>
<feature type="binding site" evidence="9">
    <location>
        <position position="72"/>
    </location>
    <ligand>
        <name>[4Fe-4S] cluster</name>
        <dbReference type="ChEBI" id="CHEBI:49883"/>
        <label>2</label>
        <note>4Fe-4S-S-AdoMet</note>
    </ligand>
</feature>
<dbReference type="InterPro" id="IPR003698">
    <property type="entry name" value="Lipoyl_synth"/>
</dbReference>
<dbReference type="PANTHER" id="PTHR10949">
    <property type="entry name" value="LIPOYL SYNTHASE"/>
    <property type="match status" value="1"/>
</dbReference>
<sequence>MEKKEFVKKPKWLQLRVQGDGNTANVKNLIRTLNLHTVCHEANCPNRMECFARRTATFMILGRNCTRNCTFCNVTRNKPDTVDLQEPENVAKAVKTLQLKHAVITSVTRDDLPDQGANQFAEVVRQIRKYNPDTTIELLIPDMSGKEELLDIILETKPDVLNHNVETVPELYSKVRPAANFLRSIKVLDYSKKKGLKTKSGIMVGFGETEEQVVNVFSALRKADCDMLTVGQYLQPTKLHIPVTEYVTPEQFEKYREIALKMGFKRVNSGPLVRSSYHAEPI</sequence>
<evidence type="ECO:0000313" key="10">
    <source>
        <dbReference type="EMBL" id="QOW60860.1"/>
    </source>
</evidence>
<keyword evidence="4 9" id="KW-0949">S-adenosyl-L-methionine</keyword>
<comment type="cofactor">
    <cofactor evidence="9">
        <name>[4Fe-4S] cluster</name>
        <dbReference type="ChEBI" id="CHEBI:49883"/>
    </cofactor>
    <text evidence="9">Binds 2 [4Fe-4S] clusters per subunit. One cluster is coordinated with 3 cysteines and an exchangeable S-adenosyl-L-methionine.</text>
</comment>
<keyword evidence="6 9" id="KW-0408">Iron</keyword>
<feature type="binding site" evidence="9">
    <location>
        <position position="44"/>
    </location>
    <ligand>
        <name>[4Fe-4S] cluster</name>
        <dbReference type="ChEBI" id="CHEBI:49883"/>
        <label>1</label>
    </ligand>
</feature>
<keyword evidence="1 9" id="KW-0004">4Fe-4S</keyword>
<dbReference type="SMART" id="SM00729">
    <property type="entry name" value="Elp3"/>
    <property type="match status" value="1"/>
</dbReference>
<dbReference type="GO" id="GO:0016992">
    <property type="term" value="F:lipoate synthase activity"/>
    <property type="evidence" value="ECO:0007669"/>
    <property type="project" value="UniProtKB-UniRule"/>
</dbReference>
<organism evidence="10 11">
    <name type="scientific">Treponema pedis</name>
    <dbReference type="NCBI Taxonomy" id="409322"/>
    <lineage>
        <taxon>Bacteria</taxon>
        <taxon>Pseudomonadati</taxon>
        <taxon>Spirochaetota</taxon>
        <taxon>Spirochaetia</taxon>
        <taxon>Spirochaetales</taxon>
        <taxon>Treponemataceae</taxon>
        <taxon>Treponema</taxon>
    </lineage>
</organism>
<protein>
    <recommendedName>
        <fullName evidence="9">Lipoyl synthase</fullName>
        <ecNumber evidence="9">2.8.1.8</ecNumber>
    </recommendedName>
    <alternativeName>
        <fullName evidence="9">Lip-syn</fullName>
        <shortName evidence="9">LS</shortName>
    </alternativeName>
    <alternativeName>
        <fullName evidence="9">Lipoate synthase</fullName>
    </alternativeName>
    <alternativeName>
        <fullName evidence="9">Lipoic acid synthase</fullName>
    </alternativeName>
    <alternativeName>
        <fullName evidence="9">Sulfur insertion protein LipA</fullName>
    </alternativeName>
</protein>
<dbReference type="GO" id="GO:0046872">
    <property type="term" value="F:metal ion binding"/>
    <property type="evidence" value="ECO:0007669"/>
    <property type="project" value="UniProtKB-KW"/>
</dbReference>